<dbReference type="SUPFAM" id="SSF56281">
    <property type="entry name" value="Metallo-hydrolase/oxidoreductase"/>
    <property type="match status" value="1"/>
</dbReference>
<gene>
    <name evidence="2" type="ORF">HMPREF9623_00402</name>
</gene>
<organism evidence="2 3">
    <name type="scientific">Stomatobaculum longum</name>
    <dbReference type="NCBI Taxonomy" id="796942"/>
    <lineage>
        <taxon>Bacteria</taxon>
        <taxon>Bacillati</taxon>
        <taxon>Bacillota</taxon>
        <taxon>Clostridia</taxon>
        <taxon>Lachnospirales</taxon>
        <taxon>Lachnospiraceae</taxon>
        <taxon>Stomatobaculum</taxon>
    </lineage>
</organism>
<proteinExistence type="predicted"/>
<evidence type="ECO:0000313" key="3">
    <source>
        <dbReference type="Proteomes" id="UP000018466"/>
    </source>
</evidence>
<comment type="caution">
    <text evidence="2">The sequence shown here is derived from an EMBL/GenBank/DDBJ whole genome shotgun (WGS) entry which is preliminary data.</text>
</comment>
<dbReference type="PANTHER" id="PTHR42951:SF4">
    <property type="entry name" value="ACYL-COENZYME A THIOESTERASE MBLAC2"/>
    <property type="match status" value="1"/>
</dbReference>
<dbReference type="InterPro" id="IPR001279">
    <property type="entry name" value="Metallo-B-lactamas"/>
</dbReference>
<name>A0AA36Y6V1_9FIRM</name>
<dbReference type="GeneID" id="86940192"/>
<dbReference type="RefSeq" id="WP_009532236.1">
    <property type="nucleotide sequence ID" value="NZ_JH590861.1"/>
</dbReference>
<dbReference type="InterPro" id="IPR050855">
    <property type="entry name" value="NDM-1-like"/>
</dbReference>
<protein>
    <recommendedName>
        <fullName evidence="1">Metallo-beta-lactamase domain-containing protein</fullName>
    </recommendedName>
</protein>
<keyword evidence="3" id="KW-1185">Reference proteome</keyword>
<evidence type="ECO:0000313" key="2">
    <source>
        <dbReference type="EMBL" id="EHO18218.1"/>
    </source>
</evidence>
<dbReference type="Gene3D" id="3.60.15.10">
    <property type="entry name" value="Ribonuclease Z/Hydroxyacylglutathione hydrolase-like"/>
    <property type="match status" value="1"/>
</dbReference>
<dbReference type="PANTHER" id="PTHR42951">
    <property type="entry name" value="METALLO-BETA-LACTAMASE DOMAIN-CONTAINING"/>
    <property type="match status" value="1"/>
</dbReference>
<dbReference type="AlphaFoldDB" id="A0AA36Y6V1"/>
<reference evidence="2 3" key="1">
    <citation type="submission" date="2011-10" db="EMBL/GenBank/DDBJ databases">
        <title>The Genome Sequence of Lachnospiraceae bacterium ACC2.</title>
        <authorList>
            <consortium name="The Broad Institute Genome Sequencing Platform"/>
            <person name="Earl A."/>
            <person name="Ward D."/>
            <person name="Feldgarden M."/>
            <person name="Gevers D."/>
            <person name="Sizova M."/>
            <person name="Hazen A."/>
            <person name="Epstein S."/>
            <person name="Young S.K."/>
            <person name="Zeng Q."/>
            <person name="Gargeya S."/>
            <person name="Fitzgerald M."/>
            <person name="Haas B."/>
            <person name="Abouelleil A."/>
            <person name="Alvarado L."/>
            <person name="Arachchi H.M."/>
            <person name="Berlin A."/>
            <person name="Brown A."/>
            <person name="Chapman S.B."/>
            <person name="Chen Z."/>
            <person name="Dunbar C."/>
            <person name="Freedman E."/>
            <person name="Gearin G."/>
            <person name="Goldberg J."/>
            <person name="Griggs A."/>
            <person name="Gujja S."/>
            <person name="Heiman D."/>
            <person name="Howarth C."/>
            <person name="Larson L."/>
            <person name="Lui A."/>
            <person name="MacDonald P.J.P."/>
            <person name="Montmayeur A."/>
            <person name="Murphy C."/>
            <person name="Neiman D."/>
            <person name="Pearson M."/>
            <person name="Priest M."/>
            <person name="Roberts A."/>
            <person name="Saif S."/>
            <person name="Shea T."/>
            <person name="Shenoy N."/>
            <person name="Sisk P."/>
            <person name="Stolte C."/>
            <person name="Sykes S."/>
            <person name="Wortman J."/>
            <person name="Nusbaum C."/>
            <person name="Birren B."/>
        </authorList>
    </citation>
    <scope>NUCLEOTIDE SEQUENCE [LARGE SCALE GENOMIC DNA]</scope>
    <source>
        <strain evidence="2 3">ACC2</strain>
    </source>
</reference>
<dbReference type="EMBL" id="AGEL01000003">
    <property type="protein sequence ID" value="EHO18218.1"/>
    <property type="molecule type" value="Genomic_DNA"/>
</dbReference>
<feature type="domain" description="Metallo-beta-lactamase" evidence="1">
    <location>
        <begin position="42"/>
        <end position="232"/>
    </location>
</feature>
<dbReference type="InterPro" id="IPR036866">
    <property type="entry name" value="RibonucZ/Hydroxyglut_hydro"/>
</dbReference>
<dbReference type="SMART" id="SM00849">
    <property type="entry name" value="Lactamase_B"/>
    <property type="match status" value="1"/>
</dbReference>
<dbReference type="Pfam" id="PF00753">
    <property type="entry name" value="Lactamase_B"/>
    <property type="match status" value="1"/>
</dbReference>
<accession>A0AA36Y6V1</accession>
<sequence>MSKKSTAFQYKFMRWMYRGKGIFNPLNTGWIDEHLACVREWIANVFFYRKGDTVIMIDAGYHYERLEEKMGWLGLKPAQISNVLLTHLDTDHTGAVEADGGGLFRNATVYLGEIENRYLTGERKRRVLYRLGSLPRVRIPNEKVLLRDGQVFTIGDIQIECFLVPGHTWGHMVYLLDGRYLLTGDAIWLGADGGYSFLASLAEDNRLAVRALAAFEAKLRARGLRPLVITGHTGYSADLDFVFAHRDLCCKTSDKRYFNPAAPYDAYDESEDTEARAVVPL</sequence>
<evidence type="ECO:0000259" key="1">
    <source>
        <dbReference type="SMART" id="SM00849"/>
    </source>
</evidence>
<dbReference type="Proteomes" id="UP000018466">
    <property type="component" value="Unassembled WGS sequence"/>
</dbReference>